<name>A0ABU7NMY3_9ACTN</name>
<dbReference type="Proteomes" id="UP001307760">
    <property type="component" value="Unassembled WGS sequence"/>
</dbReference>
<comment type="caution">
    <text evidence="1">The sequence shown here is derived from an EMBL/GenBank/DDBJ whole genome shotgun (WGS) entry which is preliminary data.</text>
</comment>
<dbReference type="EMBL" id="JAZBJP010000002">
    <property type="protein sequence ID" value="MEE4419575.1"/>
    <property type="molecule type" value="Genomic_DNA"/>
</dbReference>
<proteinExistence type="predicted"/>
<evidence type="ECO:0000313" key="2">
    <source>
        <dbReference type="Proteomes" id="UP001307760"/>
    </source>
</evidence>
<sequence>MVNPHREGNMDAAPWTIEVICEALGDPTLSKRFLGEINKAPVDQLVPVFRKWEQIASRLVAAEQRGRELAAADQRGEELPADLVDRTEWITQEAARIRARGAA</sequence>
<reference evidence="1 2" key="1">
    <citation type="submission" date="2023-12" db="EMBL/GenBank/DDBJ databases">
        <title>30 novel species of actinomycetes from the DSMZ collection.</title>
        <authorList>
            <person name="Nouioui I."/>
        </authorList>
    </citation>
    <scope>NUCLEOTIDE SEQUENCE [LARGE SCALE GENOMIC DNA]</scope>
    <source>
        <strain evidence="1 2">DSM 41528</strain>
    </source>
</reference>
<evidence type="ECO:0000313" key="1">
    <source>
        <dbReference type="EMBL" id="MEE4419575.1"/>
    </source>
</evidence>
<organism evidence="1 2">
    <name type="scientific">Streptomyces bugieae</name>
    <dbReference type="NCBI Taxonomy" id="3098223"/>
    <lineage>
        <taxon>Bacteria</taxon>
        <taxon>Bacillati</taxon>
        <taxon>Actinomycetota</taxon>
        <taxon>Actinomycetes</taxon>
        <taxon>Kitasatosporales</taxon>
        <taxon>Streptomycetaceae</taxon>
        <taxon>Streptomyces</taxon>
    </lineage>
</organism>
<protein>
    <submittedName>
        <fullName evidence="1">Uncharacterized protein</fullName>
    </submittedName>
</protein>
<dbReference type="RefSeq" id="WP_330821253.1">
    <property type="nucleotide sequence ID" value="NZ_JAZBJP010000002.1"/>
</dbReference>
<accession>A0ABU7NMY3</accession>
<gene>
    <name evidence="1" type="ORF">V2J85_09440</name>
</gene>
<keyword evidence="2" id="KW-1185">Reference proteome</keyword>